<dbReference type="PANTHER" id="PTHR23113">
    <property type="entry name" value="GUANINE NUCLEOTIDE EXCHANGE FACTOR"/>
    <property type="match status" value="1"/>
</dbReference>
<evidence type="ECO:0000313" key="9">
    <source>
        <dbReference type="EMBL" id="KAF7784211.1"/>
    </source>
</evidence>
<sequence>MRQSLHIRIDPSPFDSKLVLSPDSNSPSPQSTPLSNGTSRTTPSSSSPDQDEFSVLCIYDFQAADLDQLSFRKNEILSIVKREETGWWAAMRKGGDIIGWIPQAFVKPLSEEMAERLINVRKELRYYEYSAEQLYLAPISRNDYIFESEPEPLSKHSKLPPRTIKSQERDFQDRRQGHFLAGISSALDVARPQRYIQPSPSGPMPQLPNRLTAGTDKSSSPDEKDDTPLKESTRFIRSPSMRRKKTDAIGRGHASSELQANFFDLSSRRAWLSDKVRGTRPTEDFSQPVLVLQASVPRYLQPRFADQLDEDADGQIRSGSIRALVERLMATNMENKQYQDIFLMSFRSFMTADALFEILMEYYNLPTPEDLNVSELEDWLERGKRRTQRRVLEIFSDWLLSHHLLEEPHIARRLTEFLQSVTSGPNSKVSKLIQEQIKDLTFAVVSPITVSPSSSTSRRRRVSRPQRGDLLKIEPSDIAEQLTMTLYESYKKIQPYECIVYVASSKGGNATNLREFCAYHDKLIGWVQKTVLTADFMRKRAEIIDYWIKVAEKCRTLHNIFALSALITALTSTVVTRLPLTWAHVKGKSTLDSLARFNEPAGGFATYRNLNNVEGPCLPFISMYLVDLAHIQDQYIDKEGMVSFYKRKRFYEVTSTMLRHQKEPYTFASDDVATFIRKELQETLPDSRWFWKKNEEVQQSELAHADIRKGLEKVGF</sequence>
<dbReference type="Pfam" id="PF00018">
    <property type="entry name" value="SH3_1"/>
    <property type="match status" value="1"/>
</dbReference>
<dbReference type="InterPro" id="IPR023578">
    <property type="entry name" value="Ras_GEF_dom_sf"/>
</dbReference>
<dbReference type="InterPro" id="IPR008937">
    <property type="entry name" value="Ras-like_GEF"/>
</dbReference>
<dbReference type="PRINTS" id="PR00452">
    <property type="entry name" value="SH3DOMAIN"/>
</dbReference>
<dbReference type="Gene3D" id="1.20.870.10">
    <property type="entry name" value="Son of sevenless (SoS) protein Chain: S domain 1"/>
    <property type="match status" value="1"/>
</dbReference>
<evidence type="ECO:0000259" key="8">
    <source>
        <dbReference type="PROSITE" id="PS50212"/>
    </source>
</evidence>
<dbReference type="EMBL" id="JABXXO010000001">
    <property type="protein sequence ID" value="KAF7784211.1"/>
    <property type="molecule type" value="Genomic_DNA"/>
</dbReference>
<name>A0A8H7KKV9_AGABI</name>
<evidence type="ECO:0008006" key="11">
    <source>
        <dbReference type="Google" id="ProtNLM"/>
    </source>
</evidence>
<dbReference type="Pfam" id="PF00618">
    <property type="entry name" value="RasGEF_N"/>
    <property type="match status" value="1"/>
</dbReference>
<evidence type="ECO:0000259" key="7">
    <source>
        <dbReference type="PROSITE" id="PS50009"/>
    </source>
</evidence>
<dbReference type="SMART" id="SM00229">
    <property type="entry name" value="RasGEFN"/>
    <property type="match status" value="1"/>
</dbReference>
<dbReference type="PROSITE" id="PS50212">
    <property type="entry name" value="RASGEF_NTER"/>
    <property type="match status" value="1"/>
</dbReference>
<dbReference type="GO" id="GO:0005886">
    <property type="term" value="C:plasma membrane"/>
    <property type="evidence" value="ECO:0007669"/>
    <property type="project" value="TreeGrafter"/>
</dbReference>
<dbReference type="PROSITE" id="PS50002">
    <property type="entry name" value="SH3"/>
    <property type="match status" value="1"/>
</dbReference>
<feature type="domain" description="N-terminal Ras-GEF" evidence="8">
    <location>
        <begin position="312"/>
        <end position="441"/>
    </location>
</feature>
<dbReference type="SUPFAM" id="SSF48366">
    <property type="entry name" value="Ras GEF"/>
    <property type="match status" value="1"/>
</dbReference>
<evidence type="ECO:0000256" key="3">
    <source>
        <dbReference type="PROSITE-ProRule" id="PRU00168"/>
    </source>
</evidence>
<evidence type="ECO:0000259" key="6">
    <source>
        <dbReference type="PROSITE" id="PS50002"/>
    </source>
</evidence>
<accession>A0A8H7KKV9</accession>
<feature type="domain" description="Ras-GEF" evidence="7">
    <location>
        <begin position="474"/>
        <end position="700"/>
    </location>
</feature>
<dbReference type="InterPro" id="IPR036964">
    <property type="entry name" value="RASGEF_cat_dom_sf"/>
</dbReference>
<feature type="compositionally biased region" description="Polar residues" evidence="5">
    <location>
        <begin position="22"/>
        <end position="37"/>
    </location>
</feature>
<proteinExistence type="predicted"/>
<dbReference type="SMART" id="SM00326">
    <property type="entry name" value="SH3"/>
    <property type="match status" value="1"/>
</dbReference>
<feature type="domain" description="SH3" evidence="6">
    <location>
        <begin position="50"/>
        <end position="111"/>
    </location>
</feature>
<keyword evidence="2 3" id="KW-0344">Guanine-nucleotide releasing factor</keyword>
<feature type="region of interest" description="Disordered" evidence="5">
    <location>
        <begin position="1"/>
        <end position="49"/>
    </location>
</feature>
<protein>
    <recommendedName>
        <fullName evidence="11">Ras GEF</fullName>
    </recommendedName>
</protein>
<evidence type="ECO:0000256" key="4">
    <source>
        <dbReference type="PROSITE-ProRule" id="PRU00192"/>
    </source>
</evidence>
<comment type="caution">
    <text evidence="9">The sequence shown here is derived from an EMBL/GenBank/DDBJ whole genome shotgun (WGS) entry which is preliminary data.</text>
</comment>
<dbReference type="SMART" id="SM00147">
    <property type="entry name" value="RasGEF"/>
    <property type="match status" value="1"/>
</dbReference>
<gene>
    <name evidence="9" type="ORF">Agabi119p4_376</name>
</gene>
<dbReference type="InterPro" id="IPR001895">
    <property type="entry name" value="RASGEF_cat_dom"/>
</dbReference>
<dbReference type="Gene3D" id="2.30.30.40">
    <property type="entry name" value="SH3 Domains"/>
    <property type="match status" value="1"/>
</dbReference>
<dbReference type="Proteomes" id="UP000629468">
    <property type="component" value="Unassembled WGS sequence"/>
</dbReference>
<dbReference type="Gene3D" id="1.10.840.10">
    <property type="entry name" value="Ras guanine-nucleotide exchange factors catalytic domain"/>
    <property type="match status" value="1"/>
</dbReference>
<organism evidence="9 10">
    <name type="scientific">Agaricus bisporus var. burnettii</name>
    <dbReference type="NCBI Taxonomy" id="192524"/>
    <lineage>
        <taxon>Eukaryota</taxon>
        <taxon>Fungi</taxon>
        <taxon>Dikarya</taxon>
        <taxon>Basidiomycota</taxon>
        <taxon>Agaricomycotina</taxon>
        <taxon>Agaricomycetes</taxon>
        <taxon>Agaricomycetidae</taxon>
        <taxon>Agaricales</taxon>
        <taxon>Agaricineae</taxon>
        <taxon>Agaricaceae</taxon>
        <taxon>Agaricus</taxon>
    </lineage>
</organism>
<feature type="compositionally biased region" description="Basic and acidic residues" evidence="5">
    <location>
        <begin position="219"/>
        <end position="234"/>
    </location>
</feature>
<dbReference type="InterPro" id="IPR036028">
    <property type="entry name" value="SH3-like_dom_sf"/>
</dbReference>
<evidence type="ECO:0000313" key="10">
    <source>
        <dbReference type="Proteomes" id="UP000629468"/>
    </source>
</evidence>
<dbReference type="PROSITE" id="PS50009">
    <property type="entry name" value="RASGEF_CAT"/>
    <property type="match status" value="1"/>
</dbReference>
<dbReference type="GO" id="GO:0005085">
    <property type="term" value="F:guanyl-nucleotide exchange factor activity"/>
    <property type="evidence" value="ECO:0007669"/>
    <property type="project" value="UniProtKB-KW"/>
</dbReference>
<evidence type="ECO:0000256" key="2">
    <source>
        <dbReference type="ARBA" id="ARBA00022658"/>
    </source>
</evidence>
<keyword evidence="1 4" id="KW-0728">SH3 domain</keyword>
<dbReference type="CDD" id="cd06224">
    <property type="entry name" value="REM"/>
    <property type="match status" value="1"/>
</dbReference>
<dbReference type="GO" id="GO:0007265">
    <property type="term" value="P:Ras protein signal transduction"/>
    <property type="evidence" value="ECO:0007669"/>
    <property type="project" value="TreeGrafter"/>
</dbReference>
<dbReference type="SUPFAM" id="SSF50044">
    <property type="entry name" value="SH3-domain"/>
    <property type="match status" value="1"/>
</dbReference>
<dbReference type="Pfam" id="PF00617">
    <property type="entry name" value="RasGEF"/>
    <property type="match status" value="1"/>
</dbReference>
<feature type="compositionally biased region" description="Low complexity" evidence="5">
    <location>
        <begin position="38"/>
        <end position="48"/>
    </location>
</feature>
<evidence type="ECO:0000256" key="5">
    <source>
        <dbReference type="SAM" id="MobiDB-lite"/>
    </source>
</evidence>
<dbReference type="InterPro" id="IPR001452">
    <property type="entry name" value="SH3_domain"/>
</dbReference>
<evidence type="ECO:0000256" key="1">
    <source>
        <dbReference type="ARBA" id="ARBA00022443"/>
    </source>
</evidence>
<dbReference type="InterPro" id="IPR000651">
    <property type="entry name" value="Ras-like_Gua-exchang_fac_N"/>
</dbReference>
<feature type="region of interest" description="Disordered" evidence="5">
    <location>
        <begin position="194"/>
        <end position="252"/>
    </location>
</feature>
<reference evidence="9 10" key="1">
    <citation type="journal article" name="Sci. Rep.">
        <title>Telomere-to-telomere assembled and centromere annotated genomes of the two main subspecies of the button mushroom Agaricus bisporus reveal especially polymorphic chromosome ends.</title>
        <authorList>
            <person name="Sonnenberg A.S.M."/>
            <person name="Sedaghat-Telgerd N."/>
            <person name="Lavrijssen B."/>
            <person name="Ohm R.A."/>
            <person name="Hendrickx P.M."/>
            <person name="Scholtmeijer K."/>
            <person name="Baars J.J.P."/>
            <person name="van Peer A."/>
        </authorList>
    </citation>
    <scope>NUCLEOTIDE SEQUENCE [LARGE SCALE GENOMIC DNA]</scope>
    <source>
        <strain evidence="9 10">H119_p4</strain>
    </source>
</reference>
<dbReference type="AlphaFoldDB" id="A0A8H7KKV9"/>
<dbReference type="PANTHER" id="PTHR23113:SF348">
    <property type="entry name" value="GUANYL-NUCLEOTIDE EXCHANGE FACTOR RASGEF, PUTATIVE (AFU_ORTHOLOGUE AFUA_1G04700)-RELATED"/>
    <property type="match status" value="1"/>
</dbReference>